<dbReference type="EMBL" id="VSSQ01016458">
    <property type="protein sequence ID" value="MPM57815.1"/>
    <property type="molecule type" value="Genomic_DNA"/>
</dbReference>
<organism evidence="1">
    <name type="scientific">bioreactor metagenome</name>
    <dbReference type="NCBI Taxonomy" id="1076179"/>
    <lineage>
        <taxon>unclassified sequences</taxon>
        <taxon>metagenomes</taxon>
        <taxon>ecological metagenomes</taxon>
    </lineage>
</organism>
<protein>
    <submittedName>
        <fullName evidence="1">Uncharacterized protein</fullName>
    </submittedName>
</protein>
<evidence type="ECO:0000313" key="1">
    <source>
        <dbReference type="EMBL" id="MPM57815.1"/>
    </source>
</evidence>
<accession>A0A645AX48</accession>
<reference evidence="1" key="1">
    <citation type="submission" date="2019-08" db="EMBL/GenBank/DDBJ databases">
        <authorList>
            <person name="Kucharzyk K."/>
            <person name="Murdoch R.W."/>
            <person name="Higgins S."/>
            <person name="Loffler F."/>
        </authorList>
    </citation>
    <scope>NUCLEOTIDE SEQUENCE</scope>
</reference>
<proteinExistence type="predicted"/>
<gene>
    <name evidence="1" type="ORF">SDC9_104638</name>
</gene>
<sequence>MDIKNDNRLKFNQGIIDFVEKSKIRKTFVQKTINVTDQDLNKLKIQIEEVYQKILNLEFFEIGKDCQDKDHLHYLLK</sequence>
<dbReference type="AlphaFoldDB" id="A0A645AX48"/>
<comment type="caution">
    <text evidence="1">The sequence shown here is derived from an EMBL/GenBank/DDBJ whole genome shotgun (WGS) entry which is preliminary data.</text>
</comment>
<name>A0A645AX48_9ZZZZ</name>